<dbReference type="InterPro" id="IPR010987">
    <property type="entry name" value="Glutathione-S-Trfase_C-like"/>
</dbReference>
<evidence type="ECO:0008006" key="4">
    <source>
        <dbReference type="Google" id="ProtNLM"/>
    </source>
</evidence>
<dbReference type="EMBL" id="HBFK01013343">
    <property type="protein sequence ID" value="CAD8741514.1"/>
    <property type="molecule type" value="Transcribed_RNA"/>
</dbReference>
<evidence type="ECO:0000313" key="3">
    <source>
        <dbReference type="EMBL" id="CAD8741514.1"/>
    </source>
</evidence>
<dbReference type="InterPro" id="IPR004045">
    <property type="entry name" value="Glutathione_S-Trfase_N"/>
</dbReference>
<feature type="domain" description="GST N-terminal" evidence="1">
    <location>
        <begin position="5"/>
        <end position="88"/>
    </location>
</feature>
<dbReference type="SUPFAM" id="SSF47616">
    <property type="entry name" value="GST C-terminal domain-like"/>
    <property type="match status" value="1"/>
</dbReference>
<gene>
    <name evidence="3" type="ORF">HAND1043_LOCUS8006</name>
</gene>
<dbReference type="InterPro" id="IPR036282">
    <property type="entry name" value="Glutathione-S-Trfase_C_sf"/>
</dbReference>
<name>A0A6T8JIW8_HEMAN</name>
<dbReference type="Gene3D" id="3.40.30.10">
    <property type="entry name" value="Glutaredoxin"/>
    <property type="match status" value="1"/>
</dbReference>
<sequence length="231" mass="26125">MAEYVIKYHTNFTFCGRIEFIRIMFEDAGVKYTEQSEDMYQLVDCFTEGKGAAPFPVMFPPLLIHGDVCINNTPAIMRYLGKQLGYYPKTDKDEAIADQILLNAHDFIAEGRRQFHPTEDSASYHSQKEAADLQAAKWAASGRLLTWLRHFNKVIERGSGPGVAGACVTYADFALFHVLRATQSQFPEAWESNKGEYQACVTYLEAFAGRKGISEYLGSDRRRPFEGNSMM</sequence>
<dbReference type="GO" id="GO:0006749">
    <property type="term" value="P:glutathione metabolic process"/>
    <property type="evidence" value="ECO:0007669"/>
    <property type="project" value="TreeGrafter"/>
</dbReference>
<dbReference type="InterPro" id="IPR050213">
    <property type="entry name" value="GST_superfamily"/>
</dbReference>
<dbReference type="InterPro" id="IPR004046">
    <property type="entry name" value="GST_C"/>
</dbReference>
<accession>A0A6T8JIW8</accession>
<dbReference type="PANTHER" id="PTHR11571">
    <property type="entry name" value="GLUTATHIONE S-TRANSFERASE"/>
    <property type="match status" value="1"/>
</dbReference>
<dbReference type="Pfam" id="PF14497">
    <property type="entry name" value="GST_C_3"/>
    <property type="match status" value="1"/>
</dbReference>
<dbReference type="Gene3D" id="1.20.1050.10">
    <property type="match status" value="1"/>
</dbReference>
<dbReference type="InterPro" id="IPR036249">
    <property type="entry name" value="Thioredoxin-like_sf"/>
</dbReference>
<feature type="domain" description="GST C-terminal" evidence="2">
    <location>
        <begin position="90"/>
        <end position="225"/>
    </location>
</feature>
<dbReference type="PROSITE" id="PS50404">
    <property type="entry name" value="GST_NTER"/>
    <property type="match status" value="1"/>
</dbReference>
<protein>
    <recommendedName>
        <fullName evidence="4">Glutathione S-transferase</fullName>
    </recommendedName>
</protein>
<dbReference type="GO" id="GO:0004364">
    <property type="term" value="F:glutathione transferase activity"/>
    <property type="evidence" value="ECO:0007669"/>
    <property type="project" value="TreeGrafter"/>
</dbReference>
<evidence type="ECO:0000259" key="1">
    <source>
        <dbReference type="PROSITE" id="PS50404"/>
    </source>
</evidence>
<organism evidence="3">
    <name type="scientific">Hemiselmis andersenii</name>
    <name type="common">Cryptophyte alga</name>
    <dbReference type="NCBI Taxonomy" id="464988"/>
    <lineage>
        <taxon>Eukaryota</taxon>
        <taxon>Cryptophyceae</taxon>
        <taxon>Cryptomonadales</taxon>
        <taxon>Hemiselmidaceae</taxon>
        <taxon>Hemiselmis</taxon>
    </lineage>
</organism>
<dbReference type="PROSITE" id="PS50405">
    <property type="entry name" value="GST_CTER"/>
    <property type="match status" value="1"/>
</dbReference>
<dbReference type="SUPFAM" id="SSF52833">
    <property type="entry name" value="Thioredoxin-like"/>
    <property type="match status" value="1"/>
</dbReference>
<dbReference type="AlphaFoldDB" id="A0A6T8JIW8"/>
<evidence type="ECO:0000259" key="2">
    <source>
        <dbReference type="PROSITE" id="PS50405"/>
    </source>
</evidence>
<proteinExistence type="predicted"/>
<reference evidence="3" key="1">
    <citation type="submission" date="2021-01" db="EMBL/GenBank/DDBJ databases">
        <authorList>
            <person name="Corre E."/>
            <person name="Pelletier E."/>
            <person name="Niang G."/>
            <person name="Scheremetjew M."/>
            <person name="Finn R."/>
            <person name="Kale V."/>
            <person name="Holt S."/>
            <person name="Cochrane G."/>
            <person name="Meng A."/>
            <person name="Brown T."/>
            <person name="Cohen L."/>
        </authorList>
    </citation>
    <scope>NUCLEOTIDE SEQUENCE</scope>
    <source>
        <strain evidence="3">CCMP441</strain>
    </source>
</reference>
<dbReference type="PANTHER" id="PTHR11571:SF263">
    <property type="entry name" value="GLUTATHIONE S-TRANSFERASE"/>
    <property type="match status" value="1"/>
</dbReference>